<dbReference type="EMBL" id="KK198757">
    <property type="protein sequence ID" value="KCW74728.1"/>
    <property type="molecule type" value="Genomic_DNA"/>
</dbReference>
<reference evidence="1" key="1">
    <citation type="submission" date="2013-07" db="EMBL/GenBank/DDBJ databases">
        <title>The genome of Eucalyptus grandis.</title>
        <authorList>
            <person name="Schmutz J."/>
            <person name="Hayes R."/>
            <person name="Myburg A."/>
            <person name="Tuskan G."/>
            <person name="Grattapaglia D."/>
            <person name="Rokhsar D.S."/>
        </authorList>
    </citation>
    <scope>NUCLEOTIDE SEQUENCE</scope>
    <source>
        <tissue evidence="1">Leaf extractions</tissue>
    </source>
</reference>
<gene>
    <name evidence="1" type="ORF">EUGRSUZ_E03451</name>
</gene>
<name>A0A059C8C4_EUCGR</name>
<protein>
    <submittedName>
        <fullName evidence="1">Uncharacterized protein</fullName>
    </submittedName>
</protein>
<proteinExistence type="predicted"/>
<dbReference type="AlphaFoldDB" id="A0A059C8C4"/>
<accession>A0A059C8C4</accession>
<sequence length="79" mass="8975">MHQTQRKPLLKEINEFQNFLANPKGFPVCSSQNISKSQYTQCQIAAKKHKPENTICAFYSLARSSTLTNSRSNRSKPDS</sequence>
<dbReference type="Gramene" id="KCW74728">
    <property type="protein sequence ID" value="KCW74728"/>
    <property type="gene ID" value="EUGRSUZ_E03451"/>
</dbReference>
<dbReference type="InParanoid" id="A0A059C8C4"/>
<organism evidence="1">
    <name type="scientific">Eucalyptus grandis</name>
    <name type="common">Flooded gum</name>
    <dbReference type="NCBI Taxonomy" id="71139"/>
    <lineage>
        <taxon>Eukaryota</taxon>
        <taxon>Viridiplantae</taxon>
        <taxon>Streptophyta</taxon>
        <taxon>Embryophyta</taxon>
        <taxon>Tracheophyta</taxon>
        <taxon>Spermatophyta</taxon>
        <taxon>Magnoliopsida</taxon>
        <taxon>eudicotyledons</taxon>
        <taxon>Gunneridae</taxon>
        <taxon>Pentapetalae</taxon>
        <taxon>rosids</taxon>
        <taxon>malvids</taxon>
        <taxon>Myrtales</taxon>
        <taxon>Myrtaceae</taxon>
        <taxon>Myrtoideae</taxon>
        <taxon>Eucalypteae</taxon>
        <taxon>Eucalyptus</taxon>
    </lineage>
</organism>
<evidence type="ECO:0000313" key="1">
    <source>
        <dbReference type="EMBL" id="KCW74728.1"/>
    </source>
</evidence>